<evidence type="ECO:0000313" key="2">
    <source>
        <dbReference type="EMBL" id="QUD87425.1"/>
    </source>
</evidence>
<protein>
    <submittedName>
        <fullName evidence="2">Darcynin</fullName>
    </submittedName>
</protein>
<reference evidence="2" key="1">
    <citation type="submission" date="2021-04" db="EMBL/GenBank/DDBJ databases">
        <title>The complete genome sequence of Caulobacter sp. S6.</title>
        <authorList>
            <person name="Tang Y."/>
            <person name="Ouyang W."/>
            <person name="Liu Q."/>
            <person name="Huang B."/>
            <person name="Guo Z."/>
            <person name="Lei P."/>
        </authorList>
    </citation>
    <scope>NUCLEOTIDE SEQUENCE</scope>
    <source>
        <strain evidence="2">S6</strain>
    </source>
</reference>
<name>A0A975FXV5_9CAUL</name>
<evidence type="ECO:0000313" key="3">
    <source>
        <dbReference type="Proteomes" id="UP000676409"/>
    </source>
</evidence>
<gene>
    <name evidence="2" type="ORF">KCG34_20595</name>
</gene>
<proteinExistence type="inferred from homology"/>
<evidence type="ECO:0000256" key="1">
    <source>
        <dbReference type="ARBA" id="ARBA00006869"/>
    </source>
</evidence>
<dbReference type="Pfam" id="PF17074">
    <property type="entry name" value="Darcynin"/>
    <property type="match status" value="1"/>
</dbReference>
<comment type="similarity">
    <text evidence="1">Belongs to the darcynin family.</text>
</comment>
<dbReference type="KEGG" id="caul:KCG34_20595"/>
<dbReference type="Gene3D" id="3.30.70.3420">
    <property type="match status" value="1"/>
</dbReference>
<sequence length="110" mass="12547">MKLTFFMLLNSQPVWLAKTRRERREFTEGVIAPILARYPAVSMRYYDAEAFSGRCTDIAVFETEDAEAYSDLVEALRDTPFFNAPYYQVVDIIPAVEGGYQSYEARIGGV</sequence>
<dbReference type="EMBL" id="CP073078">
    <property type="protein sequence ID" value="QUD87425.1"/>
    <property type="molecule type" value="Genomic_DNA"/>
</dbReference>
<dbReference type="Proteomes" id="UP000676409">
    <property type="component" value="Chromosome"/>
</dbReference>
<accession>A0A975FXV5</accession>
<dbReference type="AlphaFoldDB" id="A0A975FXV5"/>
<dbReference type="InterPro" id="IPR031409">
    <property type="entry name" value="Darcynin"/>
</dbReference>
<keyword evidence="3" id="KW-1185">Reference proteome</keyword>
<organism evidence="2 3">
    <name type="scientific">Phenylobacterium montanum</name>
    <dbReference type="NCBI Taxonomy" id="2823693"/>
    <lineage>
        <taxon>Bacteria</taxon>
        <taxon>Pseudomonadati</taxon>
        <taxon>Pseudomonadota</taxon>
        <taxon>Alphaproteobacteria</taxon>
        <taxon>Caulobacterales</taxon>
        <taxon>Caulobacteraceae</taxon>
        <taxon>Phenylobacterium</taxon>
    </lineage>
</organism>
<dbReference type="RefSeq" id="WP_211937477.1">
    <property type="nucleotide sequence ID" value="NZ_CP073078.1"/>
</dbReference>